<dbReference type="EC" id="2.7.13.3" evidence="2"/>
<dbReference type="Proteomes" id="UP001228113">
    <property type="component" value="Chromosome"/>
</dbReference>
<evidence type="ECO:0000256" key="2">
    <source>
        <dbReference type="ARBA" id="ARBA00012438"/>
    </source>
</evidence>
<dbReference type="InterPro" id="IPR004358">
    <property type="entry name" value="Sig_transdc_His_kin-like_C"/>
</dbReference>
<evidence type="ECO:0000256" key="6">
    <source>
        <dbReference type="PROSITE-ProRule" id="PRU00169"/>
    </source>
</evidence>
<evidence type="ECO:0000259" key="11">
    <source>
        <dbReference type="PROSITE" id="PS50113"/>
    </source>
</evidence>
<dbReference type="SMART" id="SM00388">
    <property type="entry name" value="HisKA"/>
    <property type="match status" value="1"/>
</dbReference>
<dbReference type="Pfam" id="PF13188">
    <property type="entry name" value="PAS_8"/>
    <property type="match status" value="1"/>
</dbReference>
<evidence type="ECO:0000256" key="5">
    <source>
        <dbReference type="ARBA" id="ARBA00022777"/>
    </source>
</evidence>
<dbReference type="RefSeq" id="WP_316410533.1">
    <property type="nucleotide sequence ID" value="NZ_AP027081.1"/>
</dbReference>
<dbReference type="SMART" id="SM00387">
    <property type="entry name" value="HATPase_c"/>
    <property type="match status" value="1"/>
</dbReference>
<dbReference type="KEGG" id="msea:METESE_30080"/>
<dbReference type="PROSITE" id="PS50110">
    <property type="entry name" value="RESPONSE_REGULATORY"/>
    <property type="match status" value="1"/>
</dbReference>
<dbReference type="AlphaFoldDB" id="A0AA48KEG7"/>
<dbReference type="InterPro" id="IPR003661">
    <property type="entry name" value="HisK_dim/P_dom"/>
</dbReference>
<dbReference type="InterPro" id="IPR001789">
    <property type="entry name" value="Sig_transdc_resp-reg_receiver"/>
</dbReference>
<dbReference type="SUPFAM" id="SSF47384">
    <property type="entry name" value="Homodimeric domain of signal transducing histidine kinase"/>
    <property type="match status" value="1"/>
</dbReference>
<gene>
    <name evidence="12" type="ORF">METESE_30080</name>
</gene>
<dbReference type="SMART" id="SM00065">
    <property type="entry name" value="GAF"/>
    <property type="match status" value="1"/>
</dbReference>
<keyword evidence="7" id="KW-0812">Transmembrane</keyword>
<dbReference type="Pfam" id="PF13185">
    <property type="entry name" value="GAF_2"/>
    <property type="match status" value="1"/>
</dbReference>
<dbReference type="PANTHER" id="PTHR43065:SF42">
    <property type="entry name" value="TWO-COMPONENT SENSOR PPRA"/>
    <property type="match status" value="1"/>
</dbReference>
<feature type="domain" description="Response regulatory" evidence="9">
    <location>
        <begin position="1074"/>
        <end position="1189"/>
    </location>
</feature>
<dbReference type="PANTHER" id="PTHR43065">
    <property type="entry name" value="SENSOR HISTIDINE KINASE"/>
    <property type="match status" value="1"/>
</dbReference>
<dbReference type="SUPFAM" id="SSF55781">
    <property type="entry name" value="GAF domain-like"/>
    <property type="match status" value="1"/>
</dbReference>
<dbReference type="InterPro" id="IPR000700">
    <property type="entry name" value="PAS-assoc_C"/>
</dbReference>
<dbReference type="PRINTS" id="PR00344">
    <property type="entry name" value="BCTRLSENSOR"/>
</dbReference>
<evidence type="ECO:0000313" key="13">
    <source>
        <dbReference type="Proteomes" id="UP001228113"/>
    </source>
</evidence>
<dbReference type="SMART" id="SM00091">
    <property type="entry name" value="PAS"/>
    <property type="match status" value="2"/>
</dbReference>
<dbReference type="PROSITE" id="PS50112">
    <property type="entry name" value="PAS"/>
    <property type="match status" value="1"/>
</dbReference>
<keyword evidence="3 6" id="KW-0597">Phosphoprotein</keyword>
<dbReference type="SUPFAM" id="SSF52172">
    <property type="entry name" value="CheY-like"/>
    <property type="match status" value="1"/>
</dbReference>
<dbReference type="Gene3D" id="1.10.287.130">
    <property type="match status" value="1"/>
</dbReference>
<keyword evidence="13" id="KW-1185">Reference proteome</keyword>
<proteinExistence type="predicted"/>
<dbReference type="PROSITE" id="PS50113">
    <property type="entry name" value="PAC"/>
    <property type="match status" value="1"/>
</dbReference>
<feature type="transmembrane region" description="Helical" evidence="7">
    <location>
        <begin position="14"/>
        <end position="36"/>
    </location>
</feature>
<dbReference type="PROSITE" id="PS50109">
    <property type="entry name" value="HIS_KIN"/>
    <property type="match status" value="1"/>
</dbReference>
<evidence type="ECO:0000256" key="3">
    <source>
        <dbReference type="ARBA" id="ARBA00022553"/>
    </source>
</evidence>
<dbReference type="SUPFAM" id="SSF55874">
    <property type="entry name" value="ATPase domain of HSP90 chaperone/DNA topoisomerase II/histidine kinase"/>
    <property type="match status" value="1"/>
</dbReference>
<evidence type="ECO:0000313" key="12">
    <source>
        <dbReference type="EMBL" id="BDU78050.1"/>
    </source>
</evidence>
<dbReference type="InterPro" id="IPR029016">
    <property type="entry name" value="GAF-like_dom_sf"/>
</dbReference>
<sequence length="1198" mass="129486">MSGGSRPVGVMRLVLLYAGFSALWILLSDQVVSFLVRDPARLALVNTLKGWLFVGVSSLLLYRGMGGLPEGDGPQRPRGWRRIFQPAAMAALAILLLAWFGAGEAMRYQERKEGARLHAIAELKARQTAEWIQERTGDAEFTASSSVWSEAYRKWKVKGLDEGRQHIMGRLEVYREARGFSSMGVLDGGAWVLPQPSQDVAPEVGQAAEASALDQRVRVVGPYRDAGGRLHLDFLAPLRAPGGGRVPVVVFGADMARQVHARLQDWPSPSTTGEAILFRRDGDDLLPLTDSRFQEGLALNRRWPLATSSLVGARVLRGEVRPGTWLKGLDFRDRAIAGVVVPVAGTDWFLLAKMDQEEIVAASRNQVAIIGLAALLGLFLVGISAHLFRQQRLMADTRRERAVQAERLRTLRLLDSIASGSSDAIFAFDRRGRRLVFNPVAERVFGKREGDSVDPEAARALAAGEAVLVHGRTDTVEEILPTSAGPRTFLVTRGPLREEEGSITGHFGIARDITELKWTQRRLAAQNRFLERIVAGEPIQALLGAACGFVRDLAPDAMAGILLVDEGAGGLKWTAYAGLPPGLIEARPVIPLQAGAGAGPSGRCVAAQADVVVEDLMTDPACDLAMRHHLGSYGIRAVWATPILAANGRVLGAFTLYRAAPGKPSEQMRTLMATAAQVTSIALERDREERALVESGTRFRQLFEAAPVPMCLLGEAGRVTALNSQFTRTFGYSLDEVPALTDWLHASRPGGAEAAWTLRTDPGSGIPVLESTVACRDGGQRTVLVSATALGGESLLTLSDITDWVRAESERQRLQEEVQQAQKLESIGRLAGGVAHDFNNMLGVIVANADMGILASPPGRALDRFEEIKKAAVRSTELTRQLLAFARKQATSPKVLDLNHAIPDMIQMLTRLIGENITLDYGPADGLWRVRMDPAQLDQVLANLTVNARDAIAGIGRMWIRTENVTVQADPALPHRPAGDFVVLEVGDTGCGMDPEQQKHIFEPFFTTKAVGRGTGLGLATVYGIVEQNSGFIEVESAPGRGTRFRVHLPRCGEAEAGEVLREEKAPARRGGETILVVEDEPMNLEVAQMLLETLGYTVLPAATPAEALAIMEGPVALDLLLTDVIMPGMNGRDLAAKARGLRPDLRVLYMSGYTADVIATQGSIPEEVQLLDKPFTLEELAARVRAVLDAPSGLPLA</sequence>
<keyword evidence="7" id="KW-1133">Transmembrane helix</keyword>
<dbReference type="Gene3D" id="3.30.450.20">
    <property type="entry name" value="PAS domain"/>
    <property type="match status" value="2"/>
</dbReference>
<feature type="domain" description="PAS" evidence="10">
    <location>
        <begin position="695"/>
        <end position="737"/>
    </location>
</feature>
<dbReference type="InterPro" id="IPR036890">
    <property type="entry name" value="HATPase_C_sf"/>
</dbReference>
<dbReference type="Gene3D" id="3.40.50.2300">
    <property type="match status" value="1"/>
</dbReference>
<dbReference type="InterPro" id="IPR000014">
    <property type="entry name" value="PAS"/>
</dbReference>
<dbReference type="InterPro" id="IPR013656">
    <property type="entry name" value="PAS_4"/>
</dbReference>
<dbReference type="InterPro" id="IPR036097">
    <property type="entry name" value="HisK_dim/P_sf"/>
</dbReference>
<comment type="catalytic activity">
    <reaction evidence="1">
        <text>ATP + protein L-histidine = ADP + protein N-phospho-L-histidine.</text>
        <dbReference type="EC" id="2.7.13.3"/>
    </reaction>
</comment>
<keyword evidence="7" id="KW-0472">Membrane</keyword>
<dbReference type="EMBL" id="AP027081">
    <property type="protein sequence ID" value="BDU78050.1"/>
    <property type="molecule type" value="Genomic_DNA"/>
</dbReference>
<keyword evidence="4" id="KW-0808">Transferase</keyword>
<name>A0AA48KEG7_9BACT</name>
<dbReference type="InterPro" id="IPR003018">
    <property type="entry name" value="GAF"/>
</dbReference>
<evidence type="ECO:0000256" key="7">
    <source>
        <dbReference type="SAM" id="Phobius"/>
    </source>
</evidence>
<dbReference type="InterPro" id="IPR003594">
    <property type="entry name" value="HATPase_dom"/>
</dbReference>
<protein>
    <recommendedName>
        <fullName evidence="2">histidine kinase</fullName>
        <ecNumber evidence="2">2.7.13.3</ecNumber>
    </recommendedName>
</protein>
<dbReference type="Gene3D" id="3.30.565.10">
    <property type="entry name" value="Histidine kinase-like ATPase, C-terminal domain"/>
    <property type="match status" value="1"/>
</dbReference>
<dbReference type="InterPro" id="IPR035965">
    <property type="entry name" value="PAS-like_dom_sf"/>
</dbReference>
<feature type="domain" description="PAC" evidence="11">
    <location>
        <begin position="474"/>
        <end position="525"/>
    </location>
</feature>
<dbReference type="Pfam" id="PF00072">
    <property type="entry name" value="Response_reg"/>
    <property type="match status" value="1"/>
</dbReference>
<dbReference type="SUPFAM" id="SSF55785">
    <property type="entry name" value="PYP-like sensor domain (PAS domain)"/>
    <property type="match status" value="2"/>
</dbReference>
<dbReference type="CDD" id="cd00082">
    <property type="entry name" value="HisKA"/>
    <property type="match status" value="1"/>
</dbReference>
<evidence type="ECO:0000256" key="4">
    <source>
        <dbReference type="ARBA" id="ARBA00022679"/>
    </source>
</evidence>
<organism evidence="12 13">
    <name type="scientific">Mesoterricola sediminis</name>
    <dbReference type="NCBI Taxonomy" id="2927980"/>
    <lineage>
        <taxon>Bacteria</taxon>
        <taxon>Pseudomonadati</taxon>
        <taxon>Acidobacteriota</taxon>
        <taxon>Holophagae</taxon>
        <taxon>Holophagales</taxon>
        <taxon>Holophagaceae</taxon>
        <taxon>Mesoterricola</taxon>
    </lineage>
</organism>
<feature type="transmembrane region" description="Helical" evidence="7">
    <location>
        <begin position="83"/>
        <end position="102"/>
    </location>
</feature>
<feature type="modified residue" description="4-aspartylphosphate" evidence="6">
    <location>
        <position position="1124"/>
    </location>
</feature>
<feature type="transmembrane region" description="Helical" evidence="7">
    <location>
        <begin position="43"/>
        <end position="63"/>
    </location>
</feature>
<feature type="domain" description="Histidine kinase" evidence="8">
    <location>
        <begin position="833"/>
        <end position="1053"/>
    </location>
</feature>
<dbReference type="InterPro" id="IPR011006">
    <property type="entry name" value="CheY-like_superfamily"/>
</dbReference>
<keyword evidence="5" id="KW-0418">Kinase</keyword>
<evidence type="ECO:0000256" key="1">
    <source>
        <dbReference type="ARBA" id="ARBA00000085"/>
    </source>
</evidence>
<dbReference type="Gene3D" id="3.30.450.40">
    <property type="match status" value="1"/>
</dbReference>
<reference evidence="12" key="1">
    <citation type="journal article" date="2023" name="Int. J. Syst. Evol. Microbiol.">
        <title>Mesoterricola silvestris gen. nov., sp. nov., Mesoterricola sediminis sp. nov., Geothrix oryzae sp. nov., Geothrix edaphica sp. nov., Geothrix rubra sp. nov., and Geothrix limicola sp. nov., six novel members of Acidobacteriota isolated from soils.</title>
        <authorList>
            <person name="Itoh H."/>
            <person name="Sugisawa Y."/>
            <person name="Mise K."/>
            <person name="Xu Z."/>
            <person name="Kuniyasu M."/>
            <person name="Ushijima N."/>
            <person name="Kawano K."/>
            <person name="Kobayashi E."/>
            <person name="Shiratori Y."/>
            <person name="Masuda Y."/>
            <person name="Senoo K."/>
        </authorList>
    </citation>
    <scope>NUCLEOTIDE SEQUENCE</scope>
    <source>
        <strain evidence="12">W786</strain>
    </source>
</reference>
<dbReference type="CDD" id="cd00130">
    <property type="entry name" value="PAS"/>
    <property type="match status" value="1"/>
</dbReference>
<dbReference type="Pfam" id="PF02518">
    <property type="entry name" value="HATPase_c"/>
    <property type="match status" value="1"/>
</dbReference>
<dbReference type="InterPro" id="IPR005467">
    <property type="entry name" value="His_kinase_dom"/>
</dbReference>
<feature type="transmembrane region" description="Helical" evidence="7">
    <location>
        <begin position="367"/>
        <end position="388"/>
    </location>
</feature>
<evidence type="ECO:0000259" key="9">
    <source>
        <dbReference type="PROSITE" id="PS50110"/>
    </source>
</evidence>
<evidence type="ECO:0000259" key="10">
    <source>
        <dbReference type="PROSITE" id="PS50112"/>
    </source>
</evidence>
<dbReference type="SMART" id="SM00448">
    <property type="entry name" value="REC"/>
    <property type="match status" value="1"/>
</dbReference>
<dbReference type="Pfam" id="PF08448">
    <property type="entry name" value="PAS_4"/>
    <property type="match status" value="1"/>
</dbReference>
<dbReference type="GO" id="GO:0000155">
    <property type="term" value="F:phosphorelay sensor kinase activity"/>
    <property type="evidence" value="ECO:0007669"/>
    <property type="project" value="InterPro"/>
</dbReference>
<evidence type="ECO:0000259" key="8">
    <source>
        <dbReference type="PROSITE" id="PS50109"/>
    </source>
</evidence>
<accession>A0AA48KEG7</accession>
<dbReference type="NCBIfam" id="TIGR00229">
    <property type="entry name" value="sensory_box"/>
    <property type="match status" value="1"/>
</dbReference>